<feature type="domain" description="HTH hxlR-type" evidence="4">
    <location>
        <begin position="11"/>
        <end position="110"/>
    </location>
</feature>
<dbReference type="PROSITE" id="PS51118">
    <property type="entry name" value="HTH_HXLR"/>
    <property type="match status" value="1"/>
</dbReference>
<keyword evidence="2" id="KW-0238">DNA-binding</keyword>
<evidence type="ECO:0000259" key="4">
    <source>
        <dbReference type="PROSITE" id="PS51118"/>
    </source>
</evidence>
<dbReference type="PANTHER" id="PTHR33204:SF29">
    <property type="entry name" value="TRANSCRIPTIONAL REGULATOR"/>
    <property type="match status" value="1"/>
</dbReference>
<protein>
    <submittedName>
        <fullName evidence="5">HxlR family transcriptional regulator</fullName>
    </submittedName>
</protein>
<evidence type="ECO:0000313" key="5">
    <source>
        <dbReference type="EMBL" id="REG99485.1"/>
    </source>
</evidence>
<evidence type="ECO:0000256" key="1">
    <source>
        <dbReference type="ARBA" id="ARBA00023015"/>
    </source>
</evidence>
<dbReference type="InterPro" id="IPR036388">
    <property type="entry name" value="WH-like_DNA-bd_sf"/>
</dbReference>
<gene>
    <name evidence="5" type="ORF">C8P67_104103</name>
</gene>
<dbReference type="PANTHER" id="PTHR33204">
    <property type="entry name" value="TRANSCRIPTIONAL REGULATOR, MARR FAMILY"/>
    <property type="match status" value="1"/>
</dbReference>
<dbReference type="GO" id="GO:0003677">
    <property type="term" value="F:DNA binding"/>
    <property type="evidence" value="ECO:0007669"/>
    <property type="project" value="UniProtKB-KW"/>
</dbReference>
<dbReference type="InterPro" id="IPR002577">
    <property type="entry name" value="HTH_HxlR"/>
</dbReference>
<reference evidence="5 6" key="1">
    <citation type="submission" date="2018-08" db="EMBL/GenBank/DDBJ databases">
        <title>Genomic Encyclopedia of Archaeal and Bacterial Type Strains, Phase II (KMG-II): from individual species to whole genera.</title>
        <authorList>
            <person name="Goeker M."/>
        </authorList>
    </citation>
    <scope>NUCLEOTIDE SEQUENCE [LARGE SCALE GENOMIC DNA]</scope>
    <source>
        <strain evidence="5 6">DSM 100880</strain>
    </source>
</reference>
<dbReference type="GO" id="GO:0006355">
    <property type="term" value="P:regulation of DNA-templated transcription"/>
    <property type="evidence" value="ECO:0007669"/>
    <property type="project" value="UniProtKB-ARBA"/>
</dbReference>
<keyword evidence="3" id="KW-0804">Transcription</keyword>
<dbReference type="InterPro" id="IPR036390">
    <property type="entry name" value="WH_DNA-bd_sf"/>
</dbReference>
<dbReference type="CDD" id="cd00090">
    <property type="entry name" value="HTH_ARSR"/>
    <property type="match status" value="1"/>
</dbReference>
<dbReference type="Gene3D" id="1.10.10.10">
    <property type="entry name" value="Winged helix-like DNA-binding domain superfamily/Winged helix DNA-binding domain"/>
    <property type="match status" value="1"/>
</dbReference>
<dbReference type="AlphaFoldDB" id="A0A3E0EMZ9"/>
<comment type="caution">
    <text evidence="5">The sequence shown here is derived from an EMBL/GenBank/DDBJ whole genome shotgun (WGS) entry which is preliminary data.</text>
</comment>
<evidence type="ECO:0000313" key="6">
    <source>
        <dbReference type="Proteomes" id="UP000257136"/>
    </source>
</evidence>
<evidence type="ECO:0000256" key="3">
    <source>
        <dbReference type="ARBA" id="ARBA00023163"/>
    </source>
</evidence>
<dbReference type="InterPro" id="IPR011991">
    <property type="entry name" value="ArsR-like_HTH"/>
</dbReference>
<dbReference type="Proteomes" id="UP000257136">
    <property type="component" value="Unassembled WGS sequence"/>
</dbReference>
<evidence type="ECO:0000256" key="2">
    <source>
        <dbReference type="ARBA" id="ARBA00023125"/>
    </source>
</evidence>
<dbReference type="SUPFAM" id="SSF46785">
    <property type="entry name" value="Winged helix' DNA-binding domain"/>
    <property type="match status" value="1"/>
</dbReference>
<dbReference type="RefSeq" id="WP_115812175.1">
    <property type="nucleotide sequence ID" value="NZ_QUNI01000004.1"/>
</dbReference>
<sequence>MQKKIKNINDCPITIFMEKIGGKWKTVIIYLLLANGTMRFSELERALGGITQKMLSQQLKSLEEDLIINRISYPVVPPKVEYNLTTKGKTLFSLLENIMSWSTENLIKTEDK</sequence>
<dbReference type="Pfam" id="PF01638">
    <property type="entry name" value="HxlR"/>
    <property type="match status" value="1"/>
</dbReference>
<keyword evidence="1" id="KW-0805">Transcription regulation</keyword>
<name>A0A3E0EMZ9_9FLAO</name>
<accession>A0A3E0EMZ9</accession>
<dbReference type="OrthoDB" id="9797599at2"/>
<keyword evidence="6" id="KW-1185">Reference proteome</keyword>
<organism evidence="5 6">
    <name type="scientific">Flavobacterium aquicola</name>
    <dbReference type="NCBI Taxonomy" id="1682742"/>
    <lineage>
        <taxon>Bacteria</taxon>
        <taxon>Pseudomonadati</taxon>
        <taxon>Bacteroidota</taxon>
        <taxon>Flavobacteriia</taxon>
        <taxon>Flavobacteriales</taxon>
        <taxon>Flavobacteriaceae</taxon>
        <taxon>Flavobacterium</taxon>
    </lineage>
</organism>
<proteinExistence type="predicted"/>
<dbReference type="EMBL" id="QUNI01000004">
    <property type="protein sequence ID" value="REG99485.1"/>
    <property type="molecule type" value="Genomic_DNA"/>
</dbReference>